<sequence>MSDATIGATTPRSGRVIAFVAIVALALNLRAAVGSLGVLLTQVSDALSISPTLAGLLTTLPVLAFAVFGGFAGEAIRRAGLTRTAALALVVIAAGLLLRAATSSVTVFVLASALSLAGCAIGNVILPPLVKQYFPDRIPMVSAVYGAAIVGGASIASMVTVPISDAAGSWRVGLGSWAVLAVATLVPWIWLLRDDVRAAAHVAPLPMRVVMSSPLAWQMVALFALQSAQAYAQFGWYPAILVDQGHSEAYAGLMLGILAGTGIPTTLALPWVMNRVRPAVLPWTFGAVTVAGWLGVLLGPEQLVLLWSILLGIGSGAFTWSLTMIGQRTRTPAATTALSAFVQGLGYLLASLGPLLTGVLHDTTGDWTVPITVLAVAAIGIAIAGTPVARGTTLEDTLRRR</sequence>
<name>A0A2M9B7S5_9ACTN</name>
<dbReference type="AlphaFoldDB" id="A0A2M9B7S5"/>
<keyword evidence="8" id="KW-1185">Reference proteome</keyword>
<feature type="transmembrane region" description="Helical" evidence="5">
    <location>
        <begin position="84"/>
        <end position="101"/>
    </location>
</feature>
<protein>
    <submittedName>
        <fullName evidence="7">CP family cyanate transporter-like MFS transporter</fullName>
    </submittedName>
</protein>
<keyword evidence="3 5" id="KW-1133">Transmembrane helix</keyword>
<evidence type="ECO:0000259" key="6">
    <source>
        <dbReference type="PROSITE" id="PS50850"/>
    </source>
</evidence>
<dbReference type="RefSeq" id="WP_157805211.1">
    <property type="nucleotide sequence ID" value="NZ_PGEZ01000002.1"/>
</dbReference>
<dbReference type="InterPro" id="IPR020846">
    <property type="entry name" value="MFS_dom"/>
</dbReference>
<feature type="domain" description="Major facilitator superfamily (MFS) profile" evidence="6">
    <location>
        <begin position="16"/>
        <end position="392"/>
    </location>
</feature>
<dbReference type="EMBL" id="PGEZ01000002">
    <property type="protein sequence ID" value="PJJ54000.1"/>
    <property type="molecule type" value="Genomic_DNA"/>
</dbReference>
<dbReference type="Pfam" id="PF07690">
    <property type="entry name" value="MFS_1"/>
    <property type="match status" value="1"/>
</dbReference>
<dbReference type="GO" id="GO:0005886">
    <property type="term" value="C:plasma membrane"/>
    <property type="evidence" value="ECO:0007669"/>
    <property type="project" value="UniProtKB-SubCell"/>
</dbReference>
<feature type="transmembrane region" description="Helical" evidence="5">
    <location>
        <begin position="16"/>
        <end position="40"/>
    </location>
</feature>
<feature type="transmembrane region" description="Helical" evidence="5">
    <location>
        <begin position="337"/>
        <end position="361"/>
    </location>
</feature>
<evidence type="ECO:0000313" key="7">
    <source>
        <dbReference type="EMBL" id="PJJ54000.1"/>
    </source>
</evidence>
<feature type="transmembrane region" description="Helical" evidence="5">
    <location>
        <begin position="249"/>
        <end position="272"/>
    </location>
</feature>
<accession>A0A2M9B7S5</accession>
<evidence type="ECO:0000256" key="3">
    <source>
        <dbReference type="ARBA" id="ARBA00022989"/>
    </source>
</evidence>
<organism evidence="7 8">
    <name type="scientific">Mumia flava</name>
    <dbReference type="NCBI Taxonomy" id="1348852"/>
    <lineage>
        <taxon>Bacteria</taxon>
        <taxon>Bacillati</taxon>
        <taxon>Actinomycetota</taxon>
        <taxon>Actinomycetes</taxon>
        <taxon>Propionibacteriales</taxon>
        <taxon>Nocardioidaceae</taxon>
        <taxon>Mumia</taxon>
    </lineage>
</organism>
<evidence type="ECO:0000256" key="2">
    <source>
        <dbReference type="ARBA" id="ARBA00022692"/>
    </source>
</evidence>
<keyword evidence="4 5" id="KW-0472">Membrane</keyword>
<dbReference type="PROSITE" id="PS50850">
    <property type="entry name" value="MFS"/>
    <property type="match status" value="1"/>
</dbReference>
<feature type="transmembrane region" description="Helical" evidence="5">
    <location>
        <begin position="304"/>
        <end position="325"/>
    </location>
</feature>
<evidence type="ECO:0000256" key="4">
    <source>
        <dbReference type="ARBA" id="ARBA00023136"/>
    </source>
</evidence>
<feature type="transmembrane region" description="Helical" evidence="5">
    <location>
        <begin position="367"/>
        <end position="389"/>
    </location>
</feature>
<feature type="transmembrane region" description="Helical" evidence="5">
    <location>
        <begin position="107"/>
        <end position="130"/>
    </location>
</feature>
<feature type="transmembrane region" description="Helical" evidence="5">
    <location>
        <begin position="170"/>
        <end position="191"/>
    </location>
</feature>
<dbReference type="OrthoDB" id="5317164at2"/>
<evidence type="ECO:0000256" key="1">
    <source>
        <dbReference type="ARBA" id="ARBA00004651"/>
    </source>
</evidence>
<gene>
    <name evidence="7" type="ORF">CLV56_3503</name>
</gene>
<reference evidence="7 8" key="1">
    <citation type="submission" date="2017-11" db="EMBL/GenBank/DDBJ databases">
        <title>Genomic Encyclopedia of Archaeal and Bacterial Type Strains, Phase II (KMG-II): From Individual Species to Whole Genera.</title>
        <authorList>
            <person name="Goeker M."/>
        </authorList>
    </citation>
    <scope>NUCLEOTIDE SEQUENCE [LARGE SCALE GENOMIC DNA]</scope>
    <source>
        <strain evidence="7 8">DSM 27763</strain>
    </source>
</reference>
<comment type="subcellular location">
    <subcellularLocation>
        <location evidence="1">Cell membrane</location>
        <topology evidence="1">Multi-pass membrane protein</topology>
    </subcellularLocation>
</comment>
<dbReference type="PANTHER" id="PTHR23523:SF2">
    <property type="entry name" value="2-NITROIMIDAZOLE TRANSPORTER"/>
    <property type="match status" value="1"/>
</dbReference>
<comment type="caution">
    <text evidence="7">The sequence shown here is derived from an EMBL/GenBank/DDBJ whole genome shotgun (WGS) entry which is preliminary data.</text>
</comment>
<dbReference type="PANTHER" id="PTHR23523">
    <property type="match status" value="1"/>
</dbReference>
<feature type="transmembrane region" description="Helical" evidence="5">
    <location>
        <begin position="142"/>
        <end position="164"/>
    </location>
</feature>
<feature type="transmembrane region" description="Helical" evidence="5">
    <location>
        <begin position="215"/>
        <end position="237"/>
    </location>
</feature>
<feature type="transmembrane region" description="Helical" evidence="5">
    <location>
        <begin position="52"/>
        <end position="72"/>
    </location>
</feature>
<dbReference type="Proteomes" id="UP000230842">
    <property type="component" value="Unassembled WGS sequence"/>
</dbReference>
<dbReference type="InterPro" id="IPR011701">
    <property type="entry name" value="MFS"/>
</dbReference>
<dbReference type="Gene3D" id="1.20.1250.20">
    <property type="entry name" value="MFS general substrate transporter like domains"/>
    <property type="match status" value="1"/>
</dbReference>
<dbReference type="InterPro" id="IPR036259">
    <property type="entry name" value="MFS_trans_sf"/>
</dbReference>
<dbReference type="GO" id="GO:0022857">
    <property type="term" value="F:transmembrane transporter activity"/>
    <property type="evidence" value="ECO:0007669"/>
    <property type="project" value="InterPro"/>
</dbReference>
<dbReference type="InterPro" id="IPR052524">
    <property type="entry name" value="MFS_Cyanate_Porter"/>
</dbReference>
<keyword evidence="2 5" id="KW-0812">Transmembrane</keyword>
<evidence type="ECO:0000256" key="5">
    <source>
        <dbReference type="SAM" id="Phobius"/>
    </source>
</evidence>
<feature type="transmembrane region" description="Helical" evidence="5">
    <location>
        <begin position="279"/>
        <end position="298"/>
    </location>
</feature>
<proteinExistence type="predicted"/>
<evidence type="ECO:0000313" key="8">
    <source>
        <dbReference type="Proteomes" id="UP000230842"/>
    </source>
</evidence>
<dbReference type="SUPFAM" id="SSF103473">
    <property type="entry name" value="MFS general substrate transporter"/>
    <property type="match status" value="1"/>
</dbReference>